<gene>
    <name evidence="1" type="ORF">BU204_08135</name>
</gene>
<sequence length="68" mass="7391">MTELRTACHGCRQVTQYRDDDGRIHPMILPGNGTSWAERLPGGMVEQPCLSCGECLDPGWLPGLVPPA</sequence>
<organism evidence="1 2">
    <name type="scientific">Actinophytocola xanthii</name>
    <dbReference type="NCBI Taxonomy" id="1912961"/>
    <lineage>
        <taxon>Bacteria</taxon>
        <taxon>Bacillati</taxon>
        <taxon>Actinomycetota</taxon>
        <taxon>Actinomycetes</taxon>
        <taxon>Pseudonocardiales</taxon>
        <taxon>Pseudonocardiaceae</taxon>
    </lineage>
</organism>
<keyword evidence="2" id="KW-1185">Reference proteome</keyword>
<comment type="caution">
    <text evidence="1">The sequence shown here is derived from an EMBL/GenBank/DDBJ whole genome shotgun (WGS) entry which is preliminary data.</text>
</comment>
<dbReference type="RefSeq" id="WP_075124957.1">
    <property type="nucleotide sequence ID" value="NZ_MSIE01000011.1"/>
</dbReference>
<proteinExistence type="predicted"/>
<dbReference type="OrthoDB" id="3692483at2"/>
<evidence type="ECO:0000313" key="1">
    <source>
        <dbReference type="EMBL" id="OLF18099.1"/>
    </source>
</evidence>
<reference evidence="1 2" key="1">
    <citation type="submission" date="2016-12" db="EMBL/GenBank/DDBJ databases">
        <title>The draft genome sequence of Actinophytocola sp. 11-183.</title>
        <authorList>
            <person name="Wang W."/>
            <person name="Yuan L."/>
        </authorList>
    </citation>
    <scope>NUCLEOTIDE SEQUENCE [LARGE SCALE GENOMIC DNA]</scope>
    <source>
        <strain evidence="1 2">11-183</strain>
    </source>
</reference>
<accession>A0A1Q8CUR9</accession>
<evidence type="ECO:0000313" key="2">
    <source>
        <dbReference type="Proteomes" id="UP000185596"/>
    </source>
</evidence>
<protein>
    <submittedName>
        <fullName evidence="1">Uncharacterized protein</fullName>
    </submittedName>
</protein>
<dbReference type="AlphaFoldDB" id="A0A1Q8CUR9"/>
<dbReference type="EMBL" id="MSIE01000011">
    <property type="protein sequence ID" value="OLF18099.1"/>
    <property type="molecule type" value="Genomic_DNA"/>
</dbReference>
<dbReference type="STRING" id="1912961.BU204_08135"/>
<dbReference type="Proteomes" id="UP000185596">
    <property type="component" value="Unassembled WGS sequence"/>
</dbReference>
<name>A0A1Q8CUR9_9PSEU</name>